<reference evidence="3 4" key="1">
    <citation type="submission" date="2019-09" db="EMBL/GenBank/DDBJ databases">
        <title>Phylogeny of genus Pseudoclavibacter and closely related genus.</title>
        <authorList>
            <person name="Li Y."/>
        </authorList>
    </citation>
    <scope>NUCLEOTIDE SEQUENCE [LARGE SCALE GENOMIC DNA]</scope>
    <source>
        <strain evidence="3 4">THG-MD12</strain>
    </source>
</reference>
<dbReference type="Pfam" id="PF00144">
    <property type="entry name" value="Beta-lactamase"/>
    <property type="match status" value="1"/>
</dbReference>
<dbReference type="PANTHER" id="PTHR46825">
    <property type="entry name" value="D-ALANYL-D-ALANINE-CARBOXYPEPTIDASE/ENDOPEPTIDASE AMPH"/>
    <property type="match status" value="1"/>
</dbReference>
<evidence type="ECO:0000256" key="1">
    <source>
        <dbReference type="SAM" id="Phobius"/>
    </source>
</evidence>
<feature type="transmembrane region" description="Helical" evidence="1">
    <location>
        <begin position="518"/>
        <end position="539"/>
    </location>
</feature>
<evidence type="ECO:0000313" key="4">
    <source>
        <dbReference type="Proteomes" id="UP000490386"/>
    </source>
</evidence>
<comment type="caution">
    <text evidence="3">The sequence shown here is derived from an EMBL/GenBank/DDBJ whole genome shotgun (WGS) entry which is preliminary data.</text>
</comment>
<dbReference type="PANTHER" id="PTHR46825:SF9">
    <property type="entry name" value="BETA-LACTAMASE-RELATED DOMAIN-CONTAINING PROTEIN"/>
    <property type="match status" value="1"/>
</dbReference>
<dbReference type="OrthoDB" id="4281716at2"/>
<dbReference type="InterPro" id="IPR012338">
    <property type="entry name" value="Beta-lactam/transpept-like"/>
</dbReference>
<protein>
    <submittedName>
        <fullName evidence="3">Beta-lactamase family protein</fullName>
    </submittedName>
</protein>
<feature type="transmembrane region" description="Helical" evidence="1">
    <location>
        <begin position="566"/>
        <end position="588"/>
    </location>
</feature>
<feature type="transmembrane region" description="Helical" evidence="1">
    <location>
        <begin position="646"/>
        <end position="670"/>
    </location>
</feature>
<dbReference type="AlphaFoldDB" id="A0A7J5B0K4"/>
<dbReference type="EMBL" id="WBJX01000004">
    <property type="protein sequence ID" value="KAB1637248.1"/>
    <property type="molecule type" value="Genomic_DNA"/>
</dbReference>
<keyword evidence="1" id="KW-0472">Membrane</keyword>
<dbReference type="SUPFAM" id="SSF56601">
    <property type="entry name" value="beta-lactamase/transpeptidase-like"/>
    <property type="match status" value="1"/>
</dbReference>
<keyword evidence="1" id="KW-1133">Transmembrane helix</keyword>
<feature type="domain" description="Beta-lactamase-related" evidence="2">
    <location>
        <begin position="67"/>
        <end position="391"/>
    </location>
</feature>
<accession>A0A7J5B0K4</accession>
<dbReference type="InterPro" id="IPR001466">
    <property type="entry name" value="Beta-lactam-related"/>
</dbReference>
<name>A0A7J5B0K4_9MICO</name>
<evidence type="ECO:0000259" key="2">
    <source>
        <dbReference type="Pfam" id="PF00144"/>
    </source>
</evidence>
<proteinExistence type="predicted"/>
<dbReference type="Proteomes" id="UP000490386">
    <property type="component" value="Unassembled WGS sequence"/>
</dbReference>
<keyword evidence="1" id="KW-0812">Transmembrane</keyword>
<dbReference type="Gene3D" id="3.40.710.10">
    <property type="entry name" value="DD-peptidase/beta-lactamase superfamily"/>
    <property type="match status" value="1"/>
</dbReference>
<evidence type="ECO:0000313" key="3">
    <source>
        <dbReference type="EMBL" id="KAB1637248.1"/>
    </source>
</evidence>
<gene>
    <name evidence="3" type="ORF">F8O03_13290</name>
</gene>
<dbReference type="InterPro" id="IPR050491">
    <property type="entry name" value="AmpC-like"/>
</dbReference>
<feature type="transmembrane region" description="Helical" evidence="1">
    <location>
        <begin position="600"/>
        <end position="620"/>
    </location>
</feature>
<organism evidence="3 4">
    <name type="scientific">Pseudoclavibacter terrae</name>
    <dbReference type="NCBI Taxonomy" id="1530195"/>
    <lineage>
        <taxon>Bacteria</taxon>
        <taxon>Bacillati</taxon>
        <taxon>Actinomycetota</taxon>
        <taxon>Actinomycetes</taxon>
        <taxon>Micrococcales</taxon>
        <taxon>Microbacteriaceae</taxon>
        <taxon>Pseudoclavibacter</taxon>
    </lineage>
</organism>
<keyword evidence="4" id="KW-1185">Reference proteome</keyword>
<sequence>MYSVEGSKLLSSPLFLVRGLSAIALTWVFAMLGATSAAAAPVGLTSTAHELTTEDVNAWLDGMLPSALEREGIAGATVGVVSKGQVMTQRGFGYADTGSDTEDPVPVDPQHTLFRIGSISKIVTATAVMQLVEQGRLALDAPVQDYLDFTLDTSFEKPITLRHLLTHTAGFEDKIAGVIAGPGENATSLRDAVTVDQPEQIAEPGTTPAYSNYSNGLAAYVVERTVGVGYADYVQEHVFDAVGMSTATLAQPLPDEMQLSMSKGYSFTGSAEVPFEINAPAPAGAISATTADMNAFMLAQLGDSSPLLSERTLEQMHEPALSAEELGGLAAGPRMTLGYFEADRNGHRILSHGGDLTAFHAQLDLYPDDEAGVYISLNSTGLNGDASTAIRDALSRGFADRYFPDQRDAAVVETTTAAEHADEIVGTYQVSRRSESTFVRLFAAFSTVEVSPSAGNAVTISAVTDLAGIPVDLVEVEPWVWQEVDGQRRFAVDQQDGRVVAIGLNPAFALQPMSPSRAALPIIATLSLAVLAAAVLALPARWGIRRWYKVAQEAPRRERLLRRLRAVALVALALAGILWATVAATLLSDGAPPSAVILRSAQALTFAAVLGALPALLLAIHRAQPTENNAEIPSSWRSRGAHTLRITGRIVLTLAFCGLGYVAVVGGLLLPSITY</sequence>